<accession>A0A547PD34</accession>
<protein>
    <submittedName>
        <fullName evidence="3">Envelope stress response membrane protein PspB</fullName>
    </submittedName>
</protein>
<organism evidence="3 4">
    <name type="scientific">Erythrobacter insulae</name>
    <dbReference type="NCBI Taxonomy" id="2584124"/>
    <lineage>
        <taxon>Bacteria</taxon>
        <taxon>Pseudomonadati</taxon>
        <taxon>Pseudomonadota</taxon>
        <taxon>Alphaproteobacteria</taxon>
        <taxon>Sphingomonadales</taxon>
        <taxon>Erythrobacteraceae</taxon>
        <taxon>Erythrobacter/Porphyrobacter group</taxon>
        <taxon>Erythrobacter</taxon>
    </lineage>
</organism>
<keyword evidence="2" id="KW-0812">Transmembrane</keyword>
<name>A0A547PD34_9SPHN</name>
<evidence type="ECO:0000256" key="1">
    <source>
        <dbReference type="SAM" id="Coils"/>
    </source>
</evidence>
<dbReference type="NCBIfam" id="TIGR02976">
    <property type="entry name" value="phageshock_pspB"/>
    <property type="match status" value="1"/>
</dbReference>
<evidence type="ECO:0000256" key="2">
    <source>
        <dbReference type="SAM" id="Phobius"/>
    </source>
</evidence>
<dbReference type="Proteomes" id="UP000316343">
    <property type="component" value="Unassembled WGS sequence"/>
</dbReference>
<proteinExistence type="predicted"/>
<keyword evidence="2" id="KW-0472">Membrane</keyword>
<dbReference type="OrthoDB" id="7365677at2"/>
<dbReference type="InterPro" id="IPR009554">
    <property type="entry name" value="Phageshock_PspB"/>
</dbReference>
<keyword evidence="2" id="KW-1133">Transmembrane helix</keyword>
<sequence length="102" mass="11741">MEEVLAIMVVGMLFIGLPWMILHYVTKWKTSATITSDDEVLLEELYNLAKRLDERMDTVERLVASDDPSFTPVKRLLANQETDNQQLRELEQMLAEKKGAKS</sequence>
<comment type="caution">
    <text evidence="3">The sequence shown here is derived from an EMBL/GenBank/DDBJ whole genome shotgun (WGS) entry which is preliminary data.</text>
</comment>
<reference evidence="3 4" key="1">
    <citation type="submission" date="2019-06" db="EMBL/GenBank/DDBJ databases">
        <title>Erythrobacter insulae sp. nov., isolated from a tidal flat.</title>
        <authorList>
            <person name="Yoon J.-H."/>
        </authorList>
    </citation>
    <scope>NUCLEOTIDE SEQUENCE [LARGE SCALE GENOMIC DNA]</scope>
    <source>
        <strain evidence="3 4">JBTF-M21</strain>
    </source>
</reference>
<gene>
    <name evidence="3" type="primary">pspB</name>
    <name evidence="3" type="ORF">FGU71_09395</name>
</gene>
<feature type="coiled-coil region" evidence="1">
    <location>
        <begin position="42"/>
        <end position="97"/>
    </location>
</feature>
<dbReference type="GO" id="GO:0009271">
    <property type="term" value="P:phage shock"/>
    <property type="evidence" value="ECO:0007669"/>
    <property type="project" value="InterPro"/>
</dbReference>
<keyword evidence="4" id="KW-1185">Reference proteome</keyword>
<evidence type="ECO:0000313" key="3">
    <source>
        <dbReference type="EMBL" id="TRD12051.1"/>
    </source>
</evidence>
<dbReference type="EMBL" id="VHJK01000001">
    <property type="protein sequence ID" value="TRD12051.1"/>
    <property type="molecule type" value="Genomic_DNA"/>
</dbReference>
<dbReference type="GO" id="GO:0006355">
    <property type="term" value="P:regulation of DNA-templated transcription"/>
    <property type="evidence" value="ECO:0007669"/>
    <property type="project" value="InterPro"/>
</dbReference>
<dbReference type="Pfam" id="PF06667">
    <property type="entry name" value="PspB"/>
    <property type="match status" value="1"/>
</dbReference>
<dbReference type="RefSeq" id="WP_142788324.1">
    <property type="nucleotide sequence ID" value="NZ_VHJK01000001.1"/>
</dbReference>
<keyword evidence="1" id="KW-0175">Coiled coil</keyword>
<dbReference type="AlphaFoldDB" id="A0A547PD34"/>
<evidence type="ECO:0000313" key="4">
    <source>
        <dbReference type="Proteomes" id="UP000316343"/>
    </source>
</evidence>
<feature type="transmembrane region" description="Helical" evidence="2">
    <location>
        <begin position="6"/>
        <end position="25"/>
    </location>
</feature>